<dbReference type="EMBL" id="JEOB01000002">
    <property type="protein sequence ID" value="EXM40092.1"/>
    <property type="molecule type" value="Genomic_DNA"/>
</dbReference>
<sequence>MIMNDRELAEFRKALKKTEEHLSKLEGVEVLGFDELNRYDARVLKTAGFYDDEKEPDITITYDNEETLALKLIDVLKLETGQVWYLWLENHIAGIKILDAKYAMESMLKTDINLSVILSTEDKKTLYGMSIDPWSDDKYLVFVYDIR</sequence>
<dbReference type="PATRIC" id="fig|1341156.4.peg.1497"/>
<dbReference type="AlphaFoldDB" id="A0A011V3R1"/>
<dbReference type="OrthoDB" id="9881306at2"/>
<evidence type="ECO:0000313" key="1">
    <source>
        <dbReference type="EMBL" id="EXM40092.1"/>
    </source>
</evidence>
<reference evidence="1 2" key="1">
    <citation type="submission" date="2013-06" db="EMBL/GenBank/DDBJ databases">
        <title>Rumen cellulosomics: divergent fiber-degrading strategies revealed by comparative genome-wide analysis of six Ruminococcal strains.</title>
        <authorList>
            <person name="Dassa B."/>
            <person name="Borovok I."/>
            <person name="Lamed R."/>
            <person name="Flint H."/>
            <person name="Yeoman C.J."/>
            <person name="White B."/>
            <person name="Bayer E.A."/>
        </authorList>
    </citation>
    <scope>NUCLEOTIDE SEQUENCE [LARGE SCALE GENOMIC DNA]</scope>
    <source>
        <strain evidence="1 2">SY3</strain>
    </source>
</reference>
<proteinExistence type="predicted"/>
<evidence type="ECO:0000313" key="2">
    <source>
        <dbReference type="Proteomes" id="UP000021369"/>
    </source>
</evidence>
<organism evidence="1 2">
    <name type="scientific">Ruminococcus albus SY3</name>
    <dbReference type="NCBI Taxonomy" id="1341156"/>
    <lineage>
        <taxon>Bacteria</taxon>
        <taxon>Bacillati</taxon>
        <taxon>Bacillota</taxon>
        <taxon>Clostridia</taxon>
        <taxon>Eubacteriales</taxon>
        <taxon>Oscillospiraceae</taxon>
        <taxon>Ruminococcus</taxon>
    </lineage>
</organism>
<gene>
    <name evidence="1" type="ORF">RASY3_05400</name>
</gene>
<dbReference type="Proteomes" id="UP000021369">
    <property type="component" value="Unassembled WGS sequence"/>
</dbReference>
<comment type="caution">
    <text evidence="1">The sequence shown here is derived from an EMBL/GenBank/DDBJ whole genome shotgun (WGS) entry which is preliminary data.</text>
</comment>
<dbReference type="RefSeq" id="WP_037285868.1">
    <property type="nucleotide sequence ID" value="NZ_JEOB01000002.1"/>
</dbReference>
<accession>A0A011V3R1</accession>
<name>A0A011V3R1_RUMAL</name>
<protein>
    <submittedName>
        <fullName evidence="1">Uncharacterized protein</fullName>
    </submittedName>
</protein>
<keyword evidence="2" id="KW-1185">Reference proteome</keyword>